<evidence type="ECO:0000313" key="5">
    <source>
        <dbReference type="Proteomes" id="UP000027195"/>
    </source>
</evidence>
<name>A0A067N0B5_BOTB1</name>
<dbReference type="InterPro" id="IPR006616">
    <property type="entry name" value="DM9_repeat"/>
</dbReference>
<dbReference type="Pfam" id="PF02839">
    <property type="entry name" value="CBM_5_12"/>
    <property type="match status" value="1"/>
</dbReference>
<dbReference type="Proteomes" id="UP000027195">
    <property type="component" value="Unassembled WGS sequence"/>
</dbReference>
<dbReference type="GO" id="GO:0030246">
    <property type="term" value="F:carbohydrate binding"/>
    <property type="evidence" value="ECO:0007669"/>
    <property type="project" value="InterPro"/>
</dbReference>
<proteinExistence type="predicted"/>
<accession>A0A067N0B5</accession>
<dbReference type="EMBL" id="KL198016">
    <property type="protein sequence ID" value="KDQ21294.1"/>
    <property type="molecule type" value="Genomic_DNA"/>
</dbReference>
<dbReference type="SUPFAM" id="SSF51055">
    <property type="entry name" value="Carbohydrate binding domain"/>
    <property type="match status" value="1"/>
</dbReference>
<organism evidence="4 5">
    <name type="scientific">Botryobasidium botryosum (strain FD-172 SS1)</name>
    <dbReference type="NCBI Taxonomy" id="930990"/>
    <lineage>
        <taxon>Eukaryota</taxon>
        <taxon>Fungi</taxon>
        <taxon>Dikarya</taxon>
        <taxon>Basidiomycota</taxon>
        <taxon>Agaricomycotina</taxon>
        <taxon>Agaricomycetes</taxon>
        <taxon>Cantharellales</taxon>
        <taxon>Botryobasidiaceae</taxon>
        <taxon>Botryobasidium</taxon>
    </lineage>
</organism>
<gene>
    <name evidence="4" type="ORF">BOTBODRAFT_25718</name>
</gene>
<protein>
    <submittedName>
        <fullName evidence="4">Carbohydrate-binding module family 12 protein</fullName>
    </submittedName>
</protein>
<dbReference type="PANTHER" id="PTHR31649:SF1">
    <property type="entry name" value="FARNESOIC ACID O-METHYL TRANSFERASE DOMAIN-CONTAINING PROTEIN"/>
    <property type="match status" value="1"/>
</dbReference>
<evidence type="ECO:0000313" key="4">
    <source>
        <dbReference type="EMBL" id="KDQ21294.1"/>
    </source>
</evidence>
<dbReference type="InterPro" id="IPR036573">
    <property type="entry name" value="CBM_sf_5/12"/>
</dbReference>
<keyword evidence="1" id="KW-0378">Hydrolase</keyword>
<dbReference type="HOGENOM" id="CLU_072648_0_0_1"/>
<dbReference type="InParanoid" id="A0A067N0B5"/>
<dbReference type="STRING" id="930990.A0A067N0B5"/>
<dbReference type="PANTHER" id="PTHR31649">
    <property type="entry name" value="AGAP009604-PA"/>
    <property type="match status" value="1"/>
</dbReference>
<evidence type="ECO:0000259" key="3">
    <source>
        <dbReference type="Pfam" id="PF02839"/>
    </source>
</evidence>
<dbReference type="GO" id="GO:0005975">
    <property type="term" value="P:carbohydrate metabolic process"/>
    <property type="evidence" value="ECO:0007669"/>
    <property type="project" value="InterPro"/>
</dbReference>
<keyword evidence="5" id="KW-1185">Reference proteome</keyword>
<feature type="region of interest" description="Disordered" evidence="2">
    <location>
        <begin position="41"/>
        <end position="111"/>
    </location>
</feature>
<dbReference type="AlphaFoldDB" id="A0A067N0B5"/>
<evidence type="ECO:0000256" key="2">
    <source>
        <dbReference type="SAM" id="MobiDB-lite"/>
    </source>
</evidence>
<feature type="domain" description="Chitin-binding type-3" evidence="3">
    <location>
        <begin position="5"/>
        <end position="45"/>
    </location>
</feature>
<dbReference type="GO" id="GO:0004553">
    <property type="term" value="F:hydrolase activity, hydrolyzing O-glycosyl compounds"/>
    <property type="evidence" value="ECO:0007669"/>
    <property type="project" value="InterPro"/>
</dbReference>
<dbReference type="SMART" id="SM00696">
    <property type="entry name" value="DM9"/>
    <property type="match status" value="2"/>
</dbReference>
<dbReference type="CDD" id="cd12214">
    <property type="entry name" value="ChiA1_BD"/>
    <property type="match status" value="1"/>
</dbReference>
<sequence length="331" mass="35893">MVQCWEPGTQYDYGSVVEYCGAEYKIIQPHRSQGDWTPDVTPALWGRMQGHHGGHHGEHHQGGGGGYGGQNYQQPQQQPPQQPQQPQYNYGGGGVANPGPPTPAAQPTQDEKKTNWYDLDDERKKQLEIGGGLLAGAALLGGGFAAFQHHKKGQEQDKAEAWAVSNWLQDAKQRTANFNAHGPQGPTTWVLVQGTSIPRGAIEGGREKDGTPLYIARCYYEGGIHLGKAGRHFTKGAVIGYGGKEIEIDTYEVLLGDPNRVKWVTVSSSGYNTNNVVEGGKEKDGTPLQISQAFYKDGVHPGKYNSGFGGACIAYGGKEVIVKEFQVLVYQ</sequence>
<dbReference type="Gene3D" id="2.10.10.20">
    <property type="entry name" value="Carbohydrate-binding module superfamily 5/12"/>
    <property type="match status" value="1"/>
</dbReference>
<dbReference type="Pfam" id="PF11901">
    <property type="entry name" value="DM9"/>
    <property type="match status" value="1"/>
</dbReference>
<dbReference type="InterPro" id="IPR003610">
    <property type="entry name" value="CBM5/12"/>
</dbReference>
<reference evidence="5" key="1">
    <citation type="journal article" date="2014" name="Proc. Natl. Acad. Sci. U.S.A.">
        <title>Extensive sampling of basidiomycete genomes demonstrates inadequacy of the white-rot/brown-rot paradigm for wood decay fungi.</title>
        <authorList>
            <person name="Riley R."/>
            <person name="Salamov A.A."/>
            <person name="Brown D.W."/>
            <person name="Nagy L.G."/>
            <person name="Floudas D."/>
            <person name="Held B.W."/>
            <person name="Levasseur A."/>
            <person name="Lombard V."/>
            <person name="Morin E."/>
            <person name="Otillar R."/>
            <person name="Lindquist E.A."/>
            <person name="Sun H."/>
            <person name="LaButti K.M."/>
            <person name="Schmutz J."/>
            <person name="Jabbour D."/>
            <person name="Luo H."/>
            <person name="Baker S.E."/>
            <person name="Pisabarro A.G."/>
            <person name="Walton J.D."/>
            <person name="Blanchette R.A."/>
            <person name="Henrissat B."/>
            <person name="Martin F."/>
            <person name="Cullen D."/>
            <person name="Hibbett D.S."/>
            <person name="Grigoriev I.V."/>
        </authorList>
    </citation>
    <scope>NUCLEOTIDE SEQUENCE [LARGE SCALE GENOMIC DNA]</scope>
    <source>
        <strain evidence="5">FD-172 SS1</strain>
    </source>
</reference>
<dbReference type="OrthoDB" id="2142040at2759"/>
<evidence type="ECO:0000256" key="1">
    <source>
        <dbReference type="ARBA" id="ARBA00022801"/>
    </source>
</evidence>
<dbReference type="GO" id="GO:0005576">
    <property type="term" value="C:extracellular region"/>
    <property type="evidence" value="ECO:0007669"/>
    <property type="project" value="InterPro"/>
</dbReference>